<keyword evidence="3" id="KW-1185">Reference proteome</keyword>
<dbReference type="SUPFAM" id="SSF51735">
    <property type="entry name" value="NAD(P)-binding Rossmann-fold domains"/>
    <property type="match status" value="1"/>
</dbReference>
<name>A0A5P2G7Y7_9BACT</name>
<gene>
    <name evidence="2" type="ORF">E0W69_015665</name>
</gene>
<dbReference type="Pfam" id="PF00107">
    <property type="entry name" value="ADH_zinc_N"/>
    <property type="match status" value="1"/>
</dbReference>
<dbReference type="InterPro" id="IPR013149">
    <property type="entry name" value="ADH-like_C"/>
</dbReference>
<evidence type="ECO:0000259" key="1">
    <source>
        <dbReference type="SMART" id="SM00829"/>
    </source>
</evidence>
<organism evidence="2 3">
    <name type="scientific">Rhizosphaericola mali</name>
    <dbReference type="NCBI Taxonomy" id="2545455"/>
    <lineage>
        <taxon>Bacteria</taxon>
        <taxon>Pseudomonadati</taxon>
        <taxon>Bacteroidota</taxon>
        <taxon>Chitinophagia</taxon>
        <taxon>Chitinophagales</taxon>
        <taxon>Chitinophagaceae</taxon>
        <taxon>Rhizosphaericola</taxon>
    </lineage>
</organism>
<dbReference type="OrthoDB" id="9787435at2"/>
<dbReference type="RefSeq" id="WP_131330989.1">
    <property type="nucleotide sequence ID" value="NZ_CP044016.1"/>
</dbReference>
<dbReference type="EMBL" id="CP044016">
    <property type="protein sequence ID" value="QES90032.1"/>
    <property type="molecule type" value="Genomic_DNA"/>
</dbReference>
<dbReference type="InterPro" id="IPR011032">
    <property type="entry name" value="GroES-like_sf"/>
</dbReference>
<dbReference type="KEGG" id="arac:E0W69_015665"/>
<dbReference type="PANTHER" id="PTHR45033:SF3">
    <property type="entry name" value="DEHYDROGENASE, PUTATIVE (AFU_ORTHOLOGUE AFUA_2G13270)-RELATED"/>
    <property type="match status" value="1"/>
</dbReference>
<accession>A0A5P2G7Y7</accession>
<proteinExistence type="predicted"/>
<dbReference type="InterPro" id="IPR013154">
    <property type="entry name" value="ADH-like_N"/>
</dbReference>
<dbReference type="SMART" id="SM00829">
    <property type="entry name" value="PKS_ER"/>
    <property type="match status" value="1"/>
</dbReference>
<evidence type="ECO:0000313" key="2">
    <source>
        <dbReference type="EMBL" id="QES90032.1"/>
    </source>
</evidence>
<feature type="domain" description="Enoyl reductase (ER)" evidence="1">
    <location>
        <begin position="8"/>
        <end position="331"/>
    </location>
</feature>
<dbReference type="PANTHER" id="PTHR45033">
    <property type="match status" value="1"/>
</dbReference>
<reference evidence="2 3" key="1">
    <citation type="submission" date="2019-09" db="EMBL/GenBank/DDBJ databases">
        <title>Complete genome sequence of Arachidicoccus sp. B3-10 isolated from apple orchard soil.</title>
        <authorList>
            <person name="Kim H.S."/>
            <person name="Han K.-I."/>
            <person name="Suh M.K."/>
            <person name="Lee K.C."/>
            <person name="Eom M.K."/>
            <person name="Kim J.-S."/>
            <person name="Kang S.W."/>
            <person name="Sin Y."/>
            <person name="Lee J.-S."/>
        </authorList>
    </citation>
    <scope>NUCLEOTIDE SEQUENCE [LARGE SCALE GENOMIC DNA]</scope>
    <source>
        <strain evidence="2 3">B3-10</strain>
    </source>
</reference>
<dbReference type="Gene3D" id="3.90.180.10">
    <property type="entry name" value="Medium-chain alcohol dehydrogenases, catalytic domain"/>
    <property type="match status" value="1"/>
</dbReference>
<dbReference type="InterPro" id="IPR036291">
    <property type="entry name" value="NAD(P)-bd_dom_sf"/>
</dbReference>
<dbReference type="InterPro" id="IPR020843">
    <property type="entry name" value="ER"/>
</dbReference>
<evidence type="ECO:0000313" key="3">
    <source>
        <dbReference type="Proteomes" id="UP000292424"/>
    </source>
</evidence>
<dbReference type="AlphaFoldDB" id="A0A5P2G7Y7"/>
<dbReference type="InterPro" id="IPR052711">
    <property type="entry name" value="Zinc_ADH-like"/>
</dbReference>
<dbReference type="GO" id="GO:0016491">
    <property type="term" value="F:oxidoreductase activity"/>
    <property type="evidence" value="ECO:0007669"/>
    <property type="project" value="InterPro"/>
</dbReference>
<dbReference type="SUPFAM" id="SSF50129">
    <property type="entry name" value="GroES-like"/>
    <property type="match status" value="1"/>
</dbReference>
<protein>
    <submittedName>
        <fullName evidence="2">Zinc-binding dehydrogenase</fullName>
    </submittedName>
</protein>
<dbReference type="Gene3D" id="3.40.50.720">
    <property type="entry name" value="NAD(P)-binding Rossmann-like Domain"/>
    <property type="match status" value="1"/>
</dbReference>
<sequence>MKALVLNGIKAELKLEDVNIPVLNSDEALVEIRAAAVNHRDWWIQQGQYAGLKFPIILGSDGSGIVQKVSGNTENKNWIGKEVVLYPGFNWGADERFPSANYKNLGLPDNGTFAEFVKIPIANLFEKPAHLNFDETAALPVAGLTAYRALFVRGKLKAGQKVLICGAGGGAAVFALQYAVAAGAQVFVTSGNEEKIEKAIRLGAIAGANYHDDDWAEKFQAKYGSFDLIIDSALGKGFKDLINLAAKGGTIVFFGETAGAIPELNGRTIFSKQLNICGSSAGSPADFKAMLDFIEQHKIHPIIDSVIALEDGETAMRTMDKGNSKYGKVVIKVK</sequence>
<dbReference type="Pfam" id="PF08240">
    <property type="entry name" value="ADH_N"/>
    <property type="match status" value="1"/>
</dbReference>
<dbReference type="Proteomes" id="UP000292424">
    <property type="component" value="Chromosome"/>
</dbReference>